<proteinExistence type="predicted"/>
<evidence type="ECO:0000256" key="1">
    <source>
        <dbReference type="SAM" id="MobiDB-lite"/>
    </source>
</evidence>
<gene>
    <name evidence="3" type="ORF">GPECTOR_28g850</name>
</gene>
<comment type="caution">
    <text evidence="3">The sequence shown here is derived from an EMBL/GenBank/DDBJ whole genome shotgun (WGS) entry which is preliminary data.</text>
</comment>
<evidence type="ECO:0000313" key="4">
    <source>
        <dbReference type="Proteomes" id="UP000075714"/>
    </source>
</evidence>
<reference evidence="4" key="1">
    <citation type="journal article" date="2016" name="Nat. Commun.">
        <title>The Gonium pectorale genome demonstrates co-option of cell cycle regulation during the evolution of multicellularity.</title>
        <authorList>
            <person name="Hanschen E.R."/>
            <person name="Marriage T.N."/>
            <person name="Ferris P.J."/>
            <person name="Hamaji T."/>
            <person name="Toyoda A."/>
            <person name="Fujiyama A."/>
            <person name="Neme R."/>
            <person name="Noguchi H."/>
            <person name="Minakuchi Y."/>
            <person name="Suzuki M."/>
            <person name="Kawai-Toyooka H."/>
            <person name="Smith D.R."/>
            <person name="Sparks H."/>
            <person name="Anderson J."/>
            <person name="Bakaric R."/>
            <person name="Luria V."/>
            <person name="Karger A."/>
            <person name="Kirschner M.W."/>
            <person name="Durand P.M."/>
            <person name="Michod R.E."/>
            <person name="Nozaki H."/>
            <person name="Olson B.J."/>
        </authorList>
    </citation>
    <scope>NUCLEOTIDE SEQUENCE [LARGE SCALE GENOMIC DNA]</scope>
    <source>
        <strain evidence="4">NIES-2863</strain>
    </source>
</reference>
<sequence>MPGSSGPSLGTLESVDGPLLLDDIVLPSFTDGSAAAAATRPSPPPAAAGNGSAAPGPFILPTRPVAAAAAAAAIKQALQPASPSSSHSHSPSFDASAASSAASPVSPLSDTPPPESVPLAPLTPAQERLRLILSTVVPFECVSFKSLRGLAGSTRRGLEVLDECAALLYNEIQIRSQAGGLGINIQGRLKSLHSVYRKMVRKGVAVAQVYDSRALRVIVDDADGSQLAEAVESCYRLVGAVHSLWKPIKREFDDYIANPKPSGYQALHTAVRGPGGIPMEVQIKTSSMHELAEYGAAAHWVYKEYTPLLAQPGRGRGGGRGGGPPAAPPPPGFVGQPVLKVAKDKLRWAGGGRGGG</sequence>
<protein>
    <recommendedName>
        <fullName evidence="2">RelA/SpoT domain-containing protein</fullName>
    </recommendedName>
</protein>
<dbReference type="Pfam" id="PF04607">
    <property type="entry name" value="RelA_SpoT"/>
    <property type="match status" value="1"/>
</dbReference>
<dbReference type="PANTHER" id="PTHR21262">
    <property type="entry name" value="GUANOSINE-3',5'-BIS DIPHOSPHATE 3'-PYROPHOSPHOHYDROLASE"/>
    <property type="match status" value="1"/>
</dbReference>
<feature type="domain" description="RelA/SpoT" evidence="2">
    <location>
        <begin position="187"/>
        <end position="306"/>
    </location>
</feature>
<dbReference type="SUPFAM" id="SSF81301">
    <property type="entry name" value="Nucleotidyltransferase"/>
    <property type="match status" value="1"/>
</dbReference>
<feature type="compositionally biased region" description="Low complexity" evidence="1">
    <location>
        <begin position="80"/>
        <end position="109"/>
    </location>
</feature>
<organism evidence="3 4">
    <name type="scientific">Gonium pectorale</name>
    <name type="common">Green alga</name>
    <dbReference type="NCBI Taxonomy" id="33097"/>
    <lineage>
        <taxon>Eukaryota</taxon>
        <taxon>Viridiplantae</taxon>
        <taxon>Chlorophyta</taxon>
        <taxon>core chlorophytes</taxon>
        <taxon>Chlorophyceae</taxon>
        <taxon>CS clade</taxon>
        <taxon>Chlamydomonadales</taxon>
        <taxon>Volvocaceae</taxon>
        <taxon>Gonium</taxon>
    </lineage>
</organism>
<evidence type="ECO:0000313" key="3">
    <source>
        <dbReference type="EMBL" id="KXZ48440.1"/>
    </source>
</evidence>
<dbReference type="GO" id="GO:0015969">
    <property type="term" value="P:guanosine tetraphosphate metabolic process"/>
    <property type="evidence" value="ECO:0007669"/>
    <property type="project" value="InterPro"/>
</dbReference>
<dbReference type="PANTHER" id="PTHR21262:SF31">
    <property type="entry name" value="GTP PYROPHOSPHOKINASE"/>
    <property type="match status" value="1"/>
</dbReference>
<feature type="region of interest" description="Disordered" evidence="1">
    <location>
        <begin position="34"/>
        <end position="55"/>
    </location>
</feature>
<evidence type="ECO:0000259" key="2">
    <source>
        <dbReference type="SMART" id="SM00954"/>
    </source>
</evidence>
<feature type="compositionally biased region" description="Gly residues" evidence="1">
    <location>
        <begin position="314"/>
        <end position="324"/>
    </location>
</feature>
<dbReference type="OrthoDB" id="430679at2759"/>
<dbReference type="CDD" id="cd05399">
    <property type="entry name" value="NT_Rel-Spo_like"/>
    <property type="match status" value="1"/>
</dbReference>
<dbReference type="InterPro" id="IPR007685">
    <property type="entry name" value="RelA_SpoT"/>
</dbReference>
<dbReference type="STRING" id="33097.A0A150GGG9"/>
<dbReference type="GO" id="GO:0009507">
    <property type="term" value="C:chloroplast"/>
    <property type="evidence" value="ECO:0007669"/>
    <property type="project" value="TreeGrafter"/>
</dbReference>
<dbReference type="EMBL" id="LSYV01000029">
    <property type="protein sequence ID" value="KXZ48440.1"/>
    <property type="molecule type" value="Genomic_DNA"/>
</dbReference>
<dbReference type="InterPro" id="IPR043519">
    <property type="entry name" value="NT_sf"/>
</dbReference>
<dbReference type="AlphaFoldDB" id="A0A150GGG9"/>
<accession>A0A150GGG9</accession>
<dbReference type="SMART" id="SM00954">
    <property type="entry name" value="RelA_SpoT"/>
    <property type="match status" value="1"/>
</dbReference>
<keyword evidence="4" id="KW-1185">Reference proteome</keyword>
<name>A0A150GGG9_GONPE</name>
<dbReference type="Gene3D" id="3.30.460.10">
    <property type="entry name" value="Beta Polymerase, domain 2"/>
    <property type="match status" value="1"/>
</dbReference>
<feature type="region of interest" description="Disordered" evidence="1">
    <location>
        <begin position="80"/>
        <end position="120"/>
    </location>
</feature>
<feature type="region of interest" description="Disordered" evidence="1">
    <location>
        <begin position="312"/>
        <end position="336"/>
    </location>
</feature>
<dbReference type="Proteomes" id="UP000075714">
    <property type="component" value="Unassembled WGS sequence"/>
</dbReference>